<name>A0A6H1U192_9CYAN</name>
<reference evidence="7 8" key="1">
    <citation type="submission" date="2020-04" db="EMBL/GenBank/DDBJ databases">
        <authorList>
            <person name="Basu S."/>
            <person name="Maruthanayagam V."/>
            <person name="Chakraborty S."/>
            <person name="Pramanik A."/>
            <person name="Mukherjee J."/>
            <person name="Brink B."/>
        </authorList>
    </citation>
    <scope>NUCLEOTIDE SEQUENCE [LARGE SCALE GENOMIC DNA]</scope>
    <source>
        <strain evidence="7 8">AP17</strain>
    </source>
</reference>
<evidence type="ECO:0000256" key="2">
    <source>
        <dbReference type="ARBA" id="ARBA00022475"/>
    </source>
</evidence>
<dbReference type="RefSeq" id="WP_168570780.1">
    <property type="nucleotide sequence ID" value="NZ_CP051167.1"/>
</dbReference>
<accession>A0A6H1U192</accession>
<dbReference type="EMBL" id="CP051167">
    <property type="protein sequence ID" value="QIZ72632.1"/>
    <property type="molecule type" value="Genomic_DNA"/>
</dbReference>
<dbReference type="InterPro" id="IPR051611">
    <property type="entry name" value="ECF_transporter_component"/>
</dbReference>
<dbReference type="GO" id="GO:0043190">
    <property type="term" value="C:ATP-binding cassette (ABC) transporter complex"/>
    <property type="evidence" value="ECO:0007669"/>
    <property type="project" value="InterPro"/>
</dbReference>
<dbReference type="AlphaFoldDB" id="A0A6H1U192"/>
<organism evidence="7 8">
    <name type="scientific">Oxynema aestuarii AP17</name>
    <dbReference type="NCBI Taxonomy" id="2064643"/>
    <lineage>
        <taxon>Bacteria</taxon>
        <taxon>Bacillati</taxon>
        <taxon>Cyanobacteriota</taxon>
        <taxon>Cyanophyceae</taxon>
        <taxon>Oscillatoriophycideae</taxon>
        <taxon>Oscillatoriales</taxon>
        <taxon>Oscillatoriaceae</taxon>
        <taxon>Oxynema</taxon>
        <taxon>Oxynema aestuarii</taxon>
    </lineage>
</organism>
<dbReference type="CDD" id="cd16914">
    <property type="entry name" value="EcfT"/>
    <property type="match status" value="1"/>
</dbReference>
<comment type="subcellular location">
    <subcellularLocation>
        <location evidence="1">Cell membrane</location>
        <topology evidence="1">Multi-pass membrane protein</topology>
    </subcellularLocation>
</comment>
<evidence type="ECO:0000313" key="7">
    <source>
        <dbReference type="EMBL" id="QIZ72632.1"/>
    </source>
</evidence>
<sequence length="253" mass="28721">MKLGLDEYAHLDSPLHRWEPRSKLLGLSSLILAYTFVEDWRLLLPTVAITALIYWLSQLPFSFWLQRIRYPGVFLLGIVLILPFASGETVWLRLGPIALYAEGVQGMILIASRFLAIVTVALVLFGTGSFLSTVEAMRSLGLSPILADMMLLFYRYLFEIGDRLKTMQMAMRLRGFQPHKLSPRNLTLLASLAGTLLIRSYEQSEQVYRAMLLRGYGRIRQNRDRQPIRLPDAIALSAVAIVAISLIVLQWQL</sequence>
<keyword evidence="8" id="KW-1185">Reference proteome</keyword>
<dbReference type="NCBIfam" id="TIGR02454">
    <property type="entry name" value="ECF_T_CbiQ"/>
    <property type="match status" value="1"/>
</dbReference>
<evidence type="ECO:0000256" key="4">
    <source>
        <dbReference type="ARBA" id="ARBA00022989"/>
    </source>
</evidence>
<dbReference type="PANTHER" id="PTHR34857:SF2">
    <property type="entry name" value="SLL0384 PROTEIN"/>
    <property type="match status" value="1"/>
</dbReference>
<keyword evidence="4 6" id="KW-1133">Transmembrane helix</keyword>
<evidence type="ECO:0000313" key="8">
    <source>
        <dbReference type="Proteomes" id="UP000500857"/>
    </source>
</evidence>
<evidence type="ECO:0000256" key="5">
    <source>
        <dbReference type="ARBA" id="ARBA00023136"/>
    </source>
</evidence>
<dbReference type="KEGG" id="oxy:HCG48_20230"/>
<dbReference type="GO" id="GO:0006824">
    <property type="term" value="P:cobalt ion transport"/>
    <property type="evidence" value="ECO:0007669"/>
    <property type="project" value="InterPro"/>
</dbReference>
<feature type="transmembrane region" description="Helical" evidence="6">
    <location>
        <begin position="73"/>
        <end position="94"/>
    </location>
</feature>
<dbReference type="Proteomes" id="UP000500857">
    <property type="component" value="Chromosome"/>
</dbReference>
<proteinExistence type="predicted"/>
<feature type="transmembrane region" description="Helical" evidence="6">
    <location>
        <begin position="42"/>
        <end position="61"/>
    </location>
</feature>
<keyword evidence="5 6" id="KW-0472">Membrane</keyword>
<dbReference type="InterPro" id="IPR012809">
    <property type="entry name" value="ECF_CbiQ"/>
</dbReference>
<evidence type="ECO:0000256" key="3">
    <source>
        <dbReference type="ARBA" id="ARBA00022692"/>
    </source>
</evidence>
<dbReference type="PANTHER" id="PTHR34857">
    <property type="entry name" value="SLL0384 PROTEIN"/>
    <property type="match status" value="1"/>
</dbReference>
<keyword evidence="3 6" id="KW-0812">Transmembrane</keyword>
<evidence type="ECO:0000256" key="1">
    <source>
        <dbReference type="ARBA" id="ARBA00004651"/>
    </source>
</evidence>
<feature type="transmembrane region" description="Helical" evidence="6">
    <location>
        <begin position="230"/>
        <end position="251"/>
    </location>
</feature>
<feature type="transmembrane region" description="Helical" evidence="6">
    <location>
        <begin position="106"/>
        <end position="127"/>
    </location>
</feature>
<protein>
    <submittedName>
        <fullName evidence="7">Cobalt ECF transporter T component CbiQ</fullName>
    </submittedName>
</protein>
<keyword evidence="2" id="KW-1003">Cell membrane</keyword>
<evidence type="ECO:0000256" key="6">
    <source>
        <dbReference type="SAM" id="Phobius"/>
    </source>
</evidence>
<gene>
    <name evidence="7" type="primary">cbiQ</name>
    <name evidence="7" type="ORF">HCG48_20230</name>
</gene>
<dbReference type="Pfam" id="PF02361">
    <property type="entry name" value="CbiQ"/>
    <property type="match status" value="1"/>
</dbReference>
<dbReference type="InterPro" id="IPR003339">
    <property type="entry name" value="ABC/ECF_trnsptr_transmembrane"/>
</dbReference>